<accession>A0A8T2KZ77</accession>
<organism evidence="3 4">
    <name type="scientific">Astyanax mexicanus</name>
    <name type="common">Blind cave fish</name>
    <name type="synonym">Astyanax fasciatus mexicanus</name>
    <dbReference type="NCBI Taxonomy" id="7994"/>
    <lineage>
        <taxon>Eukaryota</taxon>
        <taxon>Metazoa</taxon>
        <taxon>Chordata</taxon>
        <taxon>Craniata</taxon>
        <taxon>Vertebrata</taxon>
        <taxon>Euteleostomi</taxon>
        <taxon>Actinopterygii</taxon>
        <taxon>Neopterygii</taxon>
        <taxon>Teleostei</taxon>
        <taxon>Ostariophysi</taxon>
        <taxon>Characiformes</taxon>
        <taxon>Characoidei</taxon>
        <taxon>Acestrorhamphidae</taxon>
        <taxon>Acestrorhamphinae</taxon>
        <taxon>Astyanax</taxon>
    </lineage>
</organism>
<keyword evidence="2" id="KW-0472">Membrane</keyword>
<evidence type="ECO:0000313" key="3">
    <source>
        <dbReference type="EMBL" id="KAG9264154.1"/>
    </source>
</evidence>
<reference evidence="3 4" key="1">
    <citation type="submission" date="2021-07" db="EMBL/GenBank/DDBJ databases">
        <authorList>
            <person name="Imarazene B."/>
            <person name="Zahm M."/>
            <person name="Klopp C."/>
            <person name="Cabau C."/>
            <person name="Beille S."/>
            <person name="Jouanno E."/>
            <person name="Castinel A."/>
            <person name="Lluch J."/>
            <person name="Gil L."/>
            <person name="Kuchtly C."/>
            <person name="Lopez Roques C."/>
            <person name="Donnadieu C."/>
            <person name="Parrinello H."/>
            <person name="Journot L."/>
            <person name="Du K."/>
            <person name="Schartl M."/>
            <person name="Retaux S."/>
            <person name="Guiguen Y."/>
        </authorList>
    </citation>
    <scope>NUCLEOTIDE SEQUENCE [LARGE SCALE GENOMIC DNA]</scope>
    <source>
        <strain evidence="3">Pach_M1</strain>
        <tissue evidence="3">Testis</tissue>
    </source>
</reference>
<evidence type="ECO:0000313" key="4">
    <source>
        <dbReference type="Proteomes" id="UP000752171"/>
    </source>
</evidence>
<protein>
    <submittedName>
        <fullName evidence="3">Putative serine-rich protein isoform X1</fullName>
    </submittedName>
</protein>
<feature type="region of interest" description="Disordered" evidence="1">
    <location>
        <begin position="159"/>
        <end position="237"/>
    </location>
</feature>
<feature type="compositionally biased region" description="Polar residues" evidence="1">
    <location>
        <begin position="159"/>
        <end position="168"/>
    </location>
</feature>
<feature type="compositionally biased region" description="Low complexity" evidence="1">
    <location>
        <begin position="169"/>
        <end position="202"/>
    </location>
</feature>
<feature type="region of interest" description="Disordered" evidence="1">
    <location>
        <begin position="310"/>
        <end position="343"/>
    </location>
</feature>
<comment type="caution">
    <text evidence="3">The sequence shown here is derived from an EMBL/GenBank/DDBJ whole genome shotgun (WGS) entry which is preliminary data.</text>
</comment>
<evidence type="ECO:0000256" key="1">
    <source>
        <dbReference type="SAM" id="MobiDB-lite"/>
    </source>
</evidence>
<feature type="compositionally biased region" description="Polar residues" evidence="1">
    <location>
        <begin position="203"/>
        <end position="237"/>
    </location>
</feature>
<keyword evidence="2" id="KW-0812">Transmembrane</keyword>
<feature type="transmembrane region" description="Helical" evidence="2">
    <location>
        <begin position="256"/>
        <end position="277"/>
    </location>
</feature>
<evidence type="ECO:0000256" key="2">
    <source>
        <dbReference type="SAM" id="Phobius"/>
    </source>
</evidence>
<gene>
    <name evidence="3" type="ORF">AMEX_G22405</name>
</gene>
<feature type="compositionally biased region" description="Basic and acidic residues" evidence="1">
    <location>
        <begin position="310"/>
        <end position="320"/>
    </location>
</feature>
<keyword evidence="2" id="KW-1133">Transmembrane helix</keyword>
<feature type="compositionally biased region" description="Polar residues" evidence="1">
    <location>
        <begin position="334"/>
        <end position="343"/>
    </location>
</feature>
<proteinExistence type="predicted"/>
<dbReference type="EMBL" id="JAICCE010000019">
    <property type="protein sequence ID" value="KAG9264154.1"/>
    <property type="molecule type" value="Genomic_DNA"/>
</dbReference>
<sequence length="343" mass="39163">MTLDGYQKDVMRNKTWTCWIFFAGFVLSLGVARDCNFLFKNHITDELLLDHWFEIRYFQHPDETVKDGYTLLSIVNIMCTSLKKYGHDYDDLEKNESRRQVTVSYRILVNKILNLESKDDIPAACERHACNYSFSKSYISPDELEKEFRKECAWNGTLPATSPSPSQVSHATSTPSPTNSPTSTPSHTTTHQSTRTTTSLSSQPRNMTSPSASNNTKTPPAYQPTSSTNVTENSGNMQKNQADLEKNNLEKNKDNIFLSLLTVSCTVNVALIILVLWQCRSRRPNNLQDYFEDYHHHHHNVELVYLSKEKNQSEGNHHPLSESTFLHNREQSEDNVNSSYSAA</sequence>
<dbReference type="AlphaFoldDB" id="A0A8T2KZ77"/>
<name>A0A8T2KZ77_ASTMX</name>
<dbReference type="Proteomes" id="UP000752171">
    <property type="component" value="Unassembled WGS sequence"/>
</dbReference>